<protein>
    <submittedName>
        <fullName evidence="8">MFS transporter</fullName>
    </submittedName>
</protein>
<dbReference type="PANTHER" id="PTHR23528">
    <property type="match status" value="1"/>
</dbReference>
<feature type="transmembrane region" description="Helical" evidence="6">
    <location>
        <begin position="108"/>
        <end position="133"/>
    </location>
</feature>
<name>A0A2N0Z2X2_9BACI</name>
<keyword evidence="9" id="KW-1185">Reference proteome</keyword>
<dbReference type="SUPFAM" id="SSF103473">
    <property type="entry name" value="MFS general substrate transporter"/>
    <property type="match status" value="1"/>
</dbReference>
<dbReference type="Pfam" id="PF07690">
    <property type="entry name" value="MFS_1"/>
    <property type="match status" value="1"/>
</dbReference>
<dbReference type="InterPro" id="IPR011701">
    <property type="entry name" value="MFS"/>
</dbReference>
<evidence type="ECO:0000259" key="7">
    <source>
        <dbReference type="PROSITE" id="PS50850"/>
    </source>
</evidence>
<dbReference type="Gene3D" id="1.20.1250.20">
    <property type="entry name" value="MFS general substrate transporter like domains"/>
    <property type="match status" value="2"/>
</dbReference>
<feature type="transmembrane region" description="Helical" evidence="6">
    <location>
        <begin position="323"/>
        <end position="341"/>
    </location>
</feature>
<feature type="domain" description="Major facilitator superfamily (MFS) profile" evidence="7">
    <location>
        <begin position="11"/>
        <end position="413"/>
    </location>
</feature>
<keyword evidence="3 6" id="KW-0812">Transmembrane</keyword>
<evidence type="ECO:0000256" key="2">
    <source>
        <dbReference type="ARBA" id="ARBA00022448"/>
    </source>
</evidence>
<gene>
    <name evidence="8" type="ORF">CWS01_10150</name>
</gene>
<dbReference type="InterPro" id="IPR036259">
    <property type="entry name" value="MFS_trans_sf"/>
</dbReference>
<keyword evidence="4 6" id="KW-1133">Transmembrane helix</keyword>
<keyword evidence="2" id="KW-0813">Transport</keyword>
<dbReference type="AlphaFoldDB" id="A0A2N0Z2X2"/>
<feature type="transmembrane region" description="Helical" evidence="6">
    <location>
        <begin position="12"/>
        <end position="38"/>
    </location>
</feature>
<dbReference type="RefSeq" id="WP_101177077.1">
    <property type="nucleotide sequence ID" value="NZ_PISE01000019.1"/>
</dbReference>
<accession>A0A2N0Z2X2</accession>
<evidence type="ECO:0000256" key="3">
    <source>
        <dbReference type="ARBA" id="ARBA00022692"/>
    </source>
</evidence>
<dbReference type="PANTHER" id="PTHR23528:SF1">
    <property type="entry name" value="MAJOR FACILITATOR SUPERFAMILY (MFS) PROFILE DOMAIN-CONTAINING PROTEIN"/>
    <property type="match status" value="1"/>
</dbReference>
<feature type="transmembrane region" description="Helical" evidence="6">
    <location>
        <begin position="176"/>
        <end position="194"/>
    </location>
</feature>
<feature type="transmembrane region" description="Helical" evidence="6">
    <location>
        <begin position="275"/>
        <end position="292"/>
    </location>
</feature>
<evidence type="ECO:0000256" key="5">
    <source>
        <dbReference type="ARBA" id="ARBA00023136"/>
    </source>
</evidence>
<evidence type="ECO:0000313" key="9">
    <source>
        <dbReference type="Proteomes" id="UP000233375"/>
    </source>
</evidence>
<feature type="transmembrane region" description="Helical" evidence="6">
    <location>
        <begin position="145"/>
        <end position="170"/>
    </location>
</feature>
<feature type="transmembrane region" description="Helical" evidence="6">
    <location>
        <begin position="381"/>
        <end position="405"/>
    </location>
</feature>
<sequence length="423" mass="45064">MNSNVIKTPFPRLIAGISIGSFGYNIAMVIPLAFLLTVKLAMLNPENVTINFSIIGLATGITGVFSQYLAGMISDRTTLAFGRRRPWILIGAIGAAAALYGVGTAKSFTILLVFWLLAKILLSFMLTATTAIIPDQVPENKRGTASGIFGLIGPVAILVGLNLMFMLNSWSVENKFLLLGIISIISAIITCVLVKEGKVEYQKERGQNNTLTFSEKMSRIYPSPKKYPSFTYGVLTRLFMGVAYTATSFTSVYYLEHFHVSQEALAGIVSTNSNITIPVLAVASIIGGALSDKFGRQKPFVFLAAVITAIGIIGLGFAPSISISYVCGAVISLGFGMFLAVDMALMTRILPHPEDAAKDMGIVNIAHDIGGSLANSTAGPIVAAGGYPVFFGVLAAFGILAGVMVKPIPEMEREEFPKINIAK</sequence>
<evidence type="ECO:0000313" key="8">
    <source>
        <dbReference type="EMBL" id="PKG23847.1"/>
    </source>
</evidence>
<dbReference type="GO" id="GO:0005886">
    <property type="term" value="C:plasma membrane"/>
    <property type="evidence" value="ECO:0007669"/>
    <property type="project" value="UniProtKB-SubCell"/>
</dbReference>
<feature type="transmembrane region" description="Helical" evidence="6">
    <location>
        <begin position="234"/>
        <end position="255"/>
    </location>
</feature>
<keyword evidence="5 6" id="KW-0472">Membrane</keyword>
<comment type="caution">
    <text evidence="8">The sequence shown here is derived from an EMBL/GenBank/DDBJ whole genome shotgun (WGS) entry which is preliminary data.</text>
</comment>
<feature type="transmembrane region" description="Helical" evidence="6">
    <location>
        <begin position="85"/>
        <end position="102"/>
    </location>
</feature>
<dbReference type="GO" id="GO:0022857">
    <property type="term" value="F:transmembrane transporter activity"/>
    <property type="evidence" value="ECO:0007669"/>
    <property type="project" value="InterPro"/>
</dbReference>
<organism evidence="8 9">
    <name type="scientific">Niallia nealsonii</name>
    <dbReference type="NCBI Taxonomy" id="115979"/>
    <lineage>
        <taxon>Bacteria</taxon>
        <taxon>Bacillati</taxon>
        <taxon>Bacillota</taxon>
        <taxon>Bacilli</taxon>
        <taxon>Bacillales</taxon>
        <taxon>Bacillaceae</taxon>
        <taxon>Niallia</taxon>
    </lineage>
</organism>
<evidence type="ECO:0000256" key="6">
    <source>
        <dbReference type="SAM" id="Phobius"/>
    </source>
</evidence>
<evidence type="ECO:0000256" key="1">
    <source>
        <dbReference type="ARBA" id="ARBA00004651"/>
    </source>
</evidence>
<dbReference type="EMBL" id="PISE01000019">
    <property type="protein sequence ID" value="PKG23847.1"/>
    <property type="molecule type" value="Genomic_DNA"/>
</dbReference>
<feature type="transmembrane region" description="Helical" evidence="6">
    <location>
        <begin position="299"/>
        <end position="317"/>
    </location>
</feature>
<dbReference type="InterPro" id="IPR020846">
    <property type="entry name" value="MFS_dom"/>
</dbReference>
<dbReference type="OrthoDB" id="9764596at2"/>
<reference evidence="8 9" key="1">
    <citation type="journal article" date="2003" name="Int. J. Syst. Evol. Microbiol.">
        <title>Bacillus nealsonii sp. nov., isolated from a spacecraft-assembly facility, whose spores are gamma-radiation resistant.</title>
        <authorList>
            <person name="Venkateswaran K."/>
            <person name="Kempf M."/>
            <person name="Chen F."/>
            <person name="Satomi M."/>
            <person name="Nicholson W."/>
            <person name="Kern R."/>
        </authorList>
    </citation>
    <scope>NUCLEOTIDE SEQUENCE [LARGE SCALE GENOMIC DNA]</scope>
    <source>
        <strain evidence="8 9">FO-92</strain>
    </source>
</reference>
<dbReference type="PROSITE" id="PS50850">
    <property type="entry name" value="MFS"/>
    <property type="match status" value="1"/>
</dbReference>
<feature type="transmembrane region" description="Helical" evidence="6">
    <location>
        <begin position="50"/>
        <end position="73"/>
    </location>
</feature>
<dbReference type="Proteomes" id="UP000233375">
    <property type="component" value="Unassembled WGS sequence"/>
</dbReference>
<proteinExistence type="predicted"/>
<evidence type="ECO:0000256" key="4">
    <source>
        <dbReference type="ARBA" id="ARBA00022989"/>
    </source>
</evidence>
<comment type="subcellular location">
    <subcellularLocation>
        <location evidence="1">Cell membrane</location>
        <topology evidence="1">Multi-pass membrane protein</topology>
    </subcellularLocation>
</comment>